<organism evidence="1 2">
    <name type="scientific">Fibrisoma montanum</name>
    <dbReference type="NCBI Taxonomy" id="2305895"/>
    <lineage>
        <taxon>Bacteria</taxon>
        <taxon>Pseudomonadati</taxon>
        <taxon>Bacteroidota</taxon>
        <taxon>Cytophagia</taxon>
        <taxon>Cytophagales</taxon>
        <taxon>Spirosomataceae</taxon>
        <taxon>Fibrisoma</taxon>
    </lineage>
</organism>
<reference evidence="1 2" key="1">
    <citation type="submission" date="2018-08" db="EMBL/GenBank/DDBJ databases">
        <title>Fibrisoma montanum sp. nov., isolated from Danxia mountain soil.</title>
        <authorList>
            <person name="Huang Y."/>
        </authorList>
    </citation>
    <scope>NUCLEOTIDE SEQUENCE [LARGE SCALE GENOMIC DNA]</scope>
    <source>
        <strain evidence="1 2">HYT19</strain>
    </source>
</reference>
<comment type="caution">
    <text evidence="1">The sequence shown here is derived from an EMBL/GenBank/DDBJ whole genome shotgun (WGS) entry which is preliminary data.</text>
</comment>
<gene>
    <name evidence="1" type="ORF">DYU11_24910</name>
</gene>
<sequence>MKKLLIYSLSVVITVLVGCRDESLNPNKPWEPGVHALAVFADIPEGKLGTSDKANFAANGRNFPLTGQDNAKMDMKIRWVSLDNKLTVTKIVVKVDMIESYTDPDGNPKTVSLGSGGKVVKTIDSPAPNRQWNTFSITPNEIYTLYKDATVKYDKVNAVKVFENPARPRPAGARLQGAQVVGGRTVASADAFVVTWELTTSDGLVFKVWNEESICLDPTPVSQANSNCRLNFTVR</sequence>
<keyword evidence="2" id="KW-1185">Reference proteome</keyword>
<evidence type="ECO:0000313" key="2">
    <source>
        <dbReference type="Proteomes" id="UP000283523"/>
    </source>
</evidence>
<protein>
    <submittedName>
        <fullName evidence="1">Uncharacterized protein</fullName>
    </submittedName>
</protein>
<accession>A0A418M0Y0</accession>
<dbReference type="PROSITE" id="PS51257">
    <property type="entry name" value="PROKAR_LIPOPROTEIN"/>
    <property type="match status" value="1"/>
</dbReference>
<dbReference type="OrthoDB" id="820612at2"/>
<dbReference type="EMBL" id="QXED01000008">
    <property type="protein sequence ID" value="RIV19349.1"/>
    <property type="molecule type" value="Genomic_DNA"/>
</dbReference>
<name>A0A418M0Y0_9BACT</name>
<dbReference type="Proteomes" id="UP000283523">
    <property type="component" value="Unassembled WGS sequence"/>
</dbReference>
<dbReference type="AlphaFoldDB" id="A0A418M0Y0"/>
<proteinExistence type="predicted"/>
<evidence type="ECO:0000313" key="1">
    <source>
        <dbReference type="EMBL" id="RIV19349.1"/>
    </source>
</evidence>
<dbReference type="RefSeq" id="WP_119670452.1">
    <property type="nucleotide sequence ID" value="NZ_QXED01000008.1"/>
</dbReference>